<dbReference type="PANTHER" id="PTHR30313">
    <property type="entry name" value="DNA PRIMASE"/>
    <property type="match status" value="1"/>
</dbReference>
<feature type="region of interest" description="Disordered" evidence="4">
    <location>
        <begin position="106"/>
        <end position="163"/>
    </location>
</feature>
<evidence type="ECO:0000313" key="7">
    <source>
        <dbReference type="Proteomes" id="UP000748752"/>
    </source>
</evidence>
<keyword evidence="1" id="KW-0479">Metal-binding</keyword>
<dbReference type="Proteomes" id="UP000748752">
    <property type="component" value="Unassembled WGS sequence"/>
</dbReference>
<evidence type="ECO:0000256" key="3">
    <source>
        <dbReference type="ARBA" id="ARBA00022833"/>
    </source>
</evidence>
<dbReference type="InterPro" id="IPR002694">
    <property type="entry name" value="Znf_CHC2"/>
</dbReference>
<evidence type="ECO:0000256" key="2">
    <source>
        <dbReference type="ARBA" id="ARBA00022771"/>
    </source>
</evidence>
<organism evidence="6 7">
    <name type="scientific">Thiohalocapsa halophila</name>
    <dbReference type="NCBI Taxonomy" id="69359"/>
    <lineage>
        <taxon>Bacteria</taxon>
        <taxon>Pseudomonadati</taxon>
        <taxon>Pseudomonadota</taxon>
        <taxon>Gammaproteobacteria</taxon>
        <taxon>Chromatiales</taxon>
        <taxon>Chromatiaceae</taxon>
        <taxon>Thiohalocapsa</taxon>
    </lineage>
</organism>
<name>A0ABS1CH78_9GAMM</name>
<dbReference type="InterPro" id="IPR036977">
    <property type="entry name" value="DNA_primase_Znf_CHC2"/>
</dbReference>
<evidence type="ECO:0000256" key="1">
    <source>
        <dbReference type="ARBA" id="ARBA00022723"/>
    </source>
</evidence>
<comment type="caution">
    <text evidence="6">The sequence shown here is derived from an EMBL/GenBank/DDBJ whole genome shotgun (WGS) entry which is preliminary data.</text>
</comment>
<proteinExistence type="predicted"/>
<dbReference type="RefSeq" id="WP_200237052.1">
    <property type="nucleotide sequence ID" value="NZ_NRRV01000023.1"/>
</dbReference>
<dbReference type="SUPFAM" id="SSF57783">
    <property type="entry name" value="Zinc beta-ribbon"/>
    <property type="match status" value="1"/>
</dbReference>
<dbReference type="PANTHER" id="PTHR30313:SF2">
    <property type="entry name" value="DNA PRIMASE"/>
    <property type="match status" value="1"/>
</dbReference>
<dbReference type="CDD" id="cd01029">
    <property type="entry name" value="TOPRIM_primases"/>
    <property type="match status" value="1"/>
</dbReference>
<reference evidence="6 7" key="1">
    <citation type="journal article" date="2020" name="Microorganisms">
        <title>Osmotic Adaptation and Compatible Solute Biosynthesis of Phototrophic Bacteria as Revealed from Genome Analyses.</title>
        <authorList>
            <person name="Imhoff J.F."/>
            <person name="Rahn T."/>
            <person name="Kunzel S."/>
            <person name="Keller A."/>
            <person name="Neulinger S.C."/>
        </authorList>
    </citation>
    <scope>NUCLEOTIDE SEQUENCE [LARGE SCALE GENOMIC DNA]</scope>
    <source>
        <strain evidence="6 7">DSM 6210</strain>
    </source>
</reference>
<dbReference type="InterPro" id="IPR050219">
    <property type="entry name" value="DnaG_primase"/>
</dbReference>
<dbReference type="Gene3D" id="3.90.580.10">
    <property type="entry name" value="Zinc finger, CHC2-type domain"/>
    <property type="match status" value="1"/>
</dbReference>
<feature type="compositionally biased region" description="Low complexity" evidence="4">
    <location>
        <begin position="123"/>
        <end position="136"/>
    </location>
</feature>
<protein>
    <recommendedName>
        <fullName evidence="5">Zinc finger CHC2-type domain-containing protein</fullName>
    </recommendedName>
</protein>
<evidence type="ECO:0000259" key="5">
    <source>
        <dbReference type="SMART" id="SM00400"/>
    </source>
</evidence>
<keyword evidence="2" id="KW-0863">Zinc-finger</keyword>
<evidence type="ECO:0000313" key="6">
    <source>
        <dbReference type="EMBL" id="MBK1631208.1"/>
    </source>
</evidence>
<dbReference type="InterPro" id="IPR034154">
    <property type="entry name" value="TOPRIM_DnaG/twinkle"/>
</dbReference>
<gene>
    <name evidence="6" type="ORF">CKO31_10750</name>
</gene>
<evidence type="ECO:0000256" key="4">
    <source>
        <dbReference type="SAM" id="MobiDB-lite"/>
    </source>
</evidence>
<feature type="compositionally biased region" description="Basic and acidic residues" evidence="4">
    <location>
        <begin position="144"/>
        <end position="156"/>
    </location>
</feature>
<dbReference type="EMBL" id="NRRV01000023">
    <property type="protein sequence ID" value="MBK1631208.1"/>
    <property type="molecule type" value="Genomic_DNA"/>
</dbReference>
<keyword evidence="7" id="KW-1185">Reference proteome</keyword>
<sequence>MAPKDRPSDGRRLLRADHLKASIPPAAFYANELPNSPAIKAGRDDWSQNVGCPFHEDSTPSFGVNLRTGAFRCFGCEANGGSILDFAMLRDGLSFDDARAALAERYHVEPGADPKPAPRQRPQRNNPRAEPKTTPAAPIPPEALAERPSAHPKHGEPSATWTYTDADGRPLAFVLRFDPPQGRKVFAPLTWTEAGGWQWRAPPKPRPLYNLQALTARPEAPVCICEGEKSSDAAAALLPDMVTTASMNGANAAALSDLSPLHGRRVLIWPDADEAGANYARTMAKLARAAGAASAEVLDLSSISEAPADAS</sequence>
<dbReference type="SMART" id="SM00400">
    <property type="entry name" value="ZnF_CHCC"/>
    <property type="match status" value="1"/>
</dbReference>
<keyword evidence="3" id="KW-0862">Zinc</keyword>
<accession>A0ABS1CH78</accession>
<feature type="domain" description="Zinc finger CHC2-type" evidence="5">
    <location>
        <begin position="49"/>
        <end position="103"/>
    </location>
</feature>
<dbReference type="Pfam" id="PF01807">
    <property type="entry name" value="Zn_ribbon_DnaG"/>
    <property type="match status" value="1"/>
</dbReference>